<dbReference type="OrthoDB" id="5429634at2759"/>
<dbReference type="InterPro" id="IPR046623">
    <property type="entry name" value="DUF6536"/>
</dbReference>
<evidence type="ECO:0000313" key="4">
    <source>
        <dbReference type="Proteomes" id="UP000244722"/>
    </source>
</evidence>
<feature type="domain" description="DUF6536" evidence="2">
    <location>
        <begin position="66"/>
        <end position="114"/>
    </location>
</feature>
<accession>A0A2T6ZRB6</accession>
<feature type="transmembrane region" description="Helical" evidence="1">
    <location>
        <begin position="148"/>
        <end position="165"/>
    </location>
</feature>
<keyword evidence="1" id="KW-1133">Transmembrane helix</keyword>
<protein>
    <recommendedName>
        <fullName evidence="2">DUF6536 domain-containing protein</fullName>
    </recommendedName>
</protein>
<dbReference type="AlphaFoldDB" id="A0A2T6ZRB6"/>
<feature type="transmembrane region" description="Helical" evidence="1">
    <location>
        <begin position="66"/>
        <end position="91"/>
    </location>
</feature>
<evidence type="ECO:0000313" key="3">
    <source>
        <dbReference type="EMBL" id="PUU77974.1"/>
    </source>
</evidence>
<dbReference type="EMBL" id="NESQ01000133">
    <property type="protein sequence ID" value="PUU77974.1"/>
    <property type="molecule type" value="Genomic_DNA"/>
</dbReference>
<sequence length="227" mass="25586">MSNFQERLLRWTPTISSGRNGYDRAGGEKRESKYSSTELLTPDSEFTQARSDSFSLVWRPVLYTGWHTGVLTCAISVIIVLFTNVSLAIYTATSPDYKMERGVGTLYEGRCDKTPIRREIDAAHARRRWMCIGVPSVMNLFKIKLERTLLWIAIGFTSIPLHLLYNSAVYTSLAANDFLVTAVAKDYFERGAYSNITEAFPLYFYQPGYDNSTGVTGYTDNGTPGEF</sequence>
<dbReference type="STRING" id="42251.A0A2T6ZRB6"/>
<reference evidence="3 4" key="1">
    <citation type="submission" date="2017-04" db="EMBL/GenBank/DDBJ databases">
        <title>Draft genome sequence of Tuber borchii Vittad., a whitish edible truffle.</title>
        <authorList>
            <consortium name="DOE Joint Genome Institute"/>
            <person name="Murat C."/>
            <person name="Kuo A."/>
            <person name="Barry K.W."/>
            <person name="Clum A."/>
            <person name="Dockter R.B."/>
            <person name="Fauchery L."/>
            <person name="Iotti M."/>
            <person name="Kohler A."/>
            <person name="Labutti K."/>
            <person name="Lindquist E.A."/>
            <person name="Lipzen A."/>
            <person name="Ohm R.A."/>
            <person name="Wang M."/>
            <person name="Grigoriev I.V."/>
            <person name="Zambonelli A."/>
            <person name="Martin F.M."/>
        </authorList>
    </citation>
    <scope>NUCLEOTIDE SEQUENCE [LARGE SCALE GENOMIC DNA]</scope>
    <source>
        <strain evidence="3 4">Tbo3840</strain>
    </source>
</reference>
<dbReference type="Proteomes" id="UP000244722">
    <property type="component" value="Unassembled WGS sequence"/>
</dbReference>
<feature type="domain" description="DUF6536" evidence="2">
    <location>
        <begin position="115"/>
        <end position="188"/>
    </location>
</feature>
<comment type="caution">
    <text evidence="3">The sequence shown here is derived from an EMBL/GenBank/DDBJ whole genome shotgun (WGS) entry which is preliminary data.</text>
</comment>
<dbReference type="PANTHER" id="PTHR35395:SF1">
    <property type="entry name" value="DUF6536 DOMAIN-CONTAINING PROTEIN"/>
    <property type="match status" value="1"/>
</dbReference>
<dbReference type="PANTHER" id="PTHR35395">
    <property type="entry name" value="DUF6536 DOMAIN-CONTAINING PROTEIN"/>
    <property type="match status" value="1"/>
</dbReference>
<name>A0A2T6ZRB6_TUBBO</name>
<dbReference type="Pfam" id="PF20163">
    <property type="entry name" value="DUF6536"/>
    <property type="match status" value="2"/>
</dbReference>
<proteinExistence type="predicted"/>
<gene>
    <name evidence="3" type="ORF">B9Z19DRAFT_1127454</name>
</gene>
<evidence type="ECO:0000256" key="1">
    <source>
        <dbReference type="SAM" id="Phobius"/>
    </source>
</evidence>
<keyword evidence="1" id="KW-0472">Membrane</keyword>
<evidence type="ECO:0000259" key="2">
    <source>
        <dbReference type="Pfam" id="PF20163"/>
    </source>
</evidence>
<keyword evidence="4" id="KW-1185">Reference proteome</keyword>
<organism evidence="3 4">
    <name type="scientific">Tuber borchii</name>
    <name type="common">White truffle</name>
    <dbReference type="NCBI Taxonomy" id="42251"/>
    <lineage>
        <taxon>Eukaryota</taxon>
        <taxon>Fungi</taxon>
        <taxon>Dikarya</taxon>
        <taxon>Ascomycota</taxon>
        <taxon>Pezizomycotina</taxon>
        <taxon>Pezizomycetes</taxon>
        <taxon>Pezizales</taxon>
        <taxon>Tuberaceae</taxon>
        <taxon>Tuber</taxon>
    </lineage>
</organism>
<keyword evidence="1" id="KW-0812">Transmembrane</keyword>